<dbReference type="EMBL" id="JAOTIF010000021">
    <property type="protein sequence ID" value="MCU7551563.1"/>
    <property type="molecule type" value="Genomic_DNA"/>
</dbReference>
<dbReference type="Gene3D" id="1.10.10.10">
    <property type="entry name" value="Winged helix-like DNA-binding domain superfamily/Winged helix DNA-binding domain"/>
    <property type="match status" value="1"/>
</dbReference>
<reference evidence="9" key="1">
    <citation type="submission" date="2022-09" db="EMBL/GenBank/DDBJ databases">
        <authorList>
            <person name="Yuan C."/>
            <person name="Ke Z."/>
        </authorList>
    </citation>
    <scope>NUCLEOTIDE SEQUENCE</scope>
    <source>
        <strain evidence="9">LB-8</strain>
    </source>
</reference>
<gene>
    <name evidence="9" type="ORF">OCK74_20750</name>
</gene>
<dbReference type="AlphaFoldDB" id="A0A9X2XPK4"/>
<dbReference type="GO" id="GO:0006355">
    <property type="term" value="P:regulation of DNA-templated transcription"/>
    <property type="evidence" value="ECO:0007669"/>
    <property type="project" value="InterPro"/>
</dbReference>
<dbReference type="SUPFAM" id="SSF51206">
    <property type="entry name" value="cAMP-binding domain-like"/>
    <property type="match status" value="1"/>
</dbReference>
<evidence type="ECO:0000256" key="1">
    <source>
        <dbReference type="ARBA" id="ARBA00022553"/>
    </source>
</evidence>
<feature type="domain" description="HTH crp-type" evidence="8">
    <location>
        <begin position="274"/>
        <end position="345"/>
    </location>
</feature>
<sequence>MKKILVIEDNAAVRENIAEILELSSYNVTTAEDGMQGIKQILLSKPDLILCDIAMPEMDGYGVLHMLRRNPEVKHTPLIFLTAKTERSDFRAAMEQGADDFITKPFSATELLQAVESQIKKHELIMQDFTSGNYSNNSSIFSEGYTETLNLFLEGRNLNKYKKKQIIYYEGNRPMYLFYLIRGKVKTYKRNEDGKEFVTELYHAGDFFGYVALMEVSSYKETAETMEECEIAIIPKADFENLLNKNQAVSNKFIKMLAKNVTDKEQQLLNIAYNSLRKKVADALIMIQDKLIEEKNENAPIHISRENMAAIAGTAAESLIRTLSDFKNEKLIDIREGNVIILEREKLIKLMN</sequence>
<dbReference type="SMART" id="SM00419">
    <property type="entry name" value="HTH_CRP"/>
    <property type="match status" value="1"/>
</dbReference>
<dbReference type="PROSITE" id="PS50042">
    <property type="entry name" value="CNMP_BINDING_3"/>
    <property type="match status" value="1"/>
</dbReference>
<dbReference type="Pfam" id="PF13545">
    <property type="entry name" value="HTH_Crp_2"/>
    <property type="match status" value="1"/>
</dbReference>
<dbReference type="SMART" id="SM00100">
    <property type="entry name" value="cNMP"/>
    <property type="match status" value="1"/>
</dbReference>
<evidence type="ECO:0000256" key="2">
    <source>
        <dbReference type="ARBA" id="ARBA00023015"/>
    </source>
</evidence>
<keyword evidence="3" id="KW-0238">DNA-binding</keyword>
<evidence type="ECO:0000256" key="3">
    <source>
        <dbReference type="ARBA" id="ARBA00023125"/>
    </source>
</evidence>
<accession>A0A9X2XPK4</accession>
<dbReference type="Gene3D" id="3.40.50.2300">
    <property type="match status" value="1"/>
</dbReference>
<proteinExistence type="predicted"/>
<feature type="modified residue" description="4-aspartylphosphate" evidence="5">
    <location>
        <position position="52"/>
    </location>
</feature>
<dbReference type="SUPFAM" id="SSF52172">
    <property type="entry name" value="CheY-like"/>
    <property type="match status" value="1"/>
</dbReference>
<dbReference type="InterPro" id="IPR018490">
    <property type="entry name" value="cNMP-bd_dom_sf"/>
</dbReference>
<dbReference type="InterPro" id="IPR011006">
    <property type="entry name" value="CheY-like_superfamily"/>
</dbReference>
<dbReference type="InterPro" id="IPR001789">
    <property type="entry name" value="Sig_transdc_resp-reg_receiver"/>
</dbReference>
<dbReference type="InterPro" id="IPR036388">
    <property type="entry name" value="WH-like_DNA-bd_sf"/>
</dbReference>
<feature type="domain" description="Response regulatory" evidence="7">
    <location>
        <begin position="3"/>
        <end position="119"/>
    </location>
</feature>
<dbReference type="CDD" id="cd00038">
    <property type="entry name" value="CAP_ED"/>
    <property type="match status" value="1"/>
</dbReference>
<comment type="caution">
    <text evidence="9">The sequence shown here is derived from an EMBL/GenBank/DDBJ whole genome shotgun (WGS) entry which is preliminary data.</text>
</comment>
<dbReference type="Gene3D" id="2.60.120.10">
    <property type="entry name" value="Jelly Rolls"/>
    <property type="match status" value="1"/>
</dbReference>
<dbReference type="PANTHER" id="PTHR44591">
    <property type="entry name" value="STRESS RESPONSE REGULATOR PROTEIN 1"/>
    <property type="match status" value="1"/>
</dbReference>
<dbReference type="GO" id="GO:0000160">
    <property type="term" value="P:phosphorelay signal transduction system"/>
    <property type="evidence" value="ECO:0007669"/>
    <property type="project" value="InterPro"/>
</dbReference>
<reference evidence="9" key="2">
    <citation type="submission" date="2023-04" db="EMBL/GenBank/DDBJ databases">
        <title>Paracnuella aquatica gen. nov., sp. nov., a member of the family Chitinophagaceae isolated from a hot spring.</title>
        <authorList>
            <person name="Wang C."/>
        </authorList>
    </citation>
    <scope>NUCLEOTIDE SEQUENCE</scope>
    <source>
        <strain evidence="9">LB-8</strain>
    </source>
</reference>
<keyword evidence="4" id="KW-0804">Transcription</keyword>
<organism evidence="9 10">
    <name type="scientific">Paraflavisolibacter caeni</name>
    <dbReference type="NCBI Taxonomy" id="2982496"/>
    <lineage>
        <taxon>Bacteria</taxon>
        <taxon>Pseudomonadati</taxon>
        <taxon>Bacteroidota</taxon>
        <taxon>Chitinophagia</taxon>
        <taxon>Chitinophagales</taxon>
        <taxon>Chitinophagaceae</taxon>
        <taxon>Paraflavisolibacter</taxon>
    </lineage>
</organism>
<keyword evidence="1 5" id="KW-0597">Phosphoprotein</keyword>
<dbReference type="PROSITE" id="PS51063">
    <property type="entry name" value="HTH_CRP_2"/>
    <property type="match status" value="1"/>
</dbReference>
<dbReference type="InterPro" id="IPR014710">
    <property type="entry name" value="RmlC-like_jellyroll"/>
</dbReference>
<dbReference type="RefSeq" id="WP_279298999.1">
    <property type="nucleotide sequence ID" value="NZ_JAOTIF010000021.1"/>
</dbReference>
<dbReference type="Proteomes" id="UP001155483">
    <property type="component" value="Unassembled WGS sequence"/>
</dbReference>
<dbReference type="Pfam" id="PF00072">
    <property type="entry name" value="Response_reg"/>
    <property type="match status" value="1"/>
</dbReference>
<dbReference type="InterPro" id="IPR050595">
    <property type="entry name" value="Bact_response_regulator"/>
</dbReference>
<dbReference type="InterPro" id="IPR000595">
    <property type="entry name" value="cNMP-bd_dom"/>
</dbReference>
<evidence type="ECO:0000259" key="8">
    <source>
        <dbReference type="PROSITE" id="PS51063"/>
    </source>
</evidence>
<keyword evidence="10" id="KW-1185">Reference proteome</keyword>
<evidence type="ECO:0000259" key="7">
    <source>
        <dbReference type="PROSITE" id="PS50110"/>
    </source>
</evidence>
<dbReference type="Pfam" id="PF00027">
    <property type="entry name" value="cNMP_binding"/>
    <property type="match status" value="1"/>
</dbReference>
<dbReference type="InterPro" id="IPR036390">
    <property type="entry name" value="WH_DNA-bd_sf"/>
</dbReference>
<dbReference type="InterPro" id="IPR012318">
    <property type="entry name" value="HTH_CRP"/>
</dbReference>
<evidence type="ECO:0000259" key="6">
    <source>
        <dbReference type="PROSITE" id="PS50042"/>
    </source>
</evidence>
<feature type="domain" description="Cyclic nucleotide-binding" evidence="6">
    <location>
        <begin position="140"/>
        <end position="260"/>
    </location>
</feature>
<dbReference type="PANTHER" id="PTHR44591:SF3">
    <property type="entry name" value="RESPONSE REGULATORY DOMAIN-CONTAINING PROTEIN"/>
    <property type="match status" value="1"/>
</dbReference>
<keyword evidence="2" id="KW-0805">Transcription regulation</keyword>
<evidence type="ECO:0000313" key="10">
    <source>
        <dbReference type="Proteomes" id="UP001155483"/>
    </source>
</evidence>
<evidence type="ECO:0000313" key="9">
    <source>
        <dbReference type="EMBL" id="MCU7551563.1"/>
    </source>
</evidence>
<dbReference type="SUPFAM" id="SSF46785">
    <property type="entry name" value="Winged helix' DNA-binding domain"/>
    <property type="match status" value="1"/>
</dbReference>
<dbReference type="PROSITE" id="PS50110">
    <property type="entry name" value="RESPONSE_REGULATORY"/>
    <property type="match status" value="1"/>
</dbReference>
<dbReference type="GO" id="GO:0003677">
    <property type="term" value="F:DNA binding"/>
    <property type="evidence" value="ECO:0007669"/>
    <property type="project" value="UniProtKB-KW"/>
</dbReference>
<name>A0A9X2XPK4_9BACT</name>
<dbReference type="SMART" id="SM00448">
    <property type="entry name" value="REC"/>
    <property type="match status" value="1"/>
</dbReference>
<evidence type="ECO:0000256" key="4">
    <source>
        <dbReference type="ARBA" id="ARBA00023163"/>
    </source>
</evidence>
<protein>
    <submittedName>
        <fullName evidence="9">Response regulator</fullName>
    </submittedName>
</protein>
<evidence type="ECO:0000256" key="5">
    <source>
        <dbReference type="PROSITE-ProRule" id="PRU00169"/>
    </source>
</evidence>